<evidence type="ECO:0000313" key="15">
    <source>
        <dbReference type="EMBL" id="PSN83132.1"/>
    </source>
</evidence>
<dbReference type="EC" id="2.8.4.5" evidence="11"/>
<proteinExistence type="inferred from homology"/>
<dbReference type="InterPro" id="IPR007197">
    <property type="entry name" value="rSAM"/>
</dbReference>
<dbReference type="GO" id="GO:0046872">
    <property type="term" value="F:metal ion binding"/>
    <property type="evidence" value="ECO:0007669"/>
    <property type="project" value="UniProtKB-UniRule"/>
</dbReference>
<dbReference type="Gene3D" id="3.40.50.12160">
    <property type="entry name" value="Methylthiotransferase, N-terminal domain"/>
    <property type="match status" value="1"/>
</dbReference>
<reference evidence="15 16" key="1">
    <citation type="submission" date="2017-04" db="EMBL/GenBank/DDBJ databases">
        <title>Novel microbial lineages endemic to geothermal iron-oxide mats fill important gaps in the evolutionary history of Archaea.</title>
        <authorList>
            <person name="Jay Z.J."/>
            <person name="Beam J.P."/>
            <person name="Dlakic M."/>
            <person name="Rusch D.B."/>
            <person name="Kozubal M.A."/>
            <person name="Inskeep W.P."/>
        </authorList>
    </citation>
    <scope>NUCLEOTIDE SEQUENCE [LARGE SCALE GENOMIC DNA]</scope>
    <source>
        <strain evidence="15">OSP_D</strain>
    </source>
</reference>
<evidence type="ECO:0000256" key="2">
    <source>
        <dbReference type="ARBA" id="ARBA00008616"/>
    </source>
</evidence>
<dbReference type="Pfam" id="PF01938">
    <property type="entry name" value="TRAM"/>
    <property type="match status" value="1"/>
</dbReference>
<evidence type="ECO:0000313" key="16">
    <source>
        <dbReference type="Proteomes" id="UP000240880"/>
    </source>
</evidence>
<evidence type="ECO:0000256" key="8">
    <source>
        <dbReference type="ARBA" id="ARBA00023004"/>
    </source>
</evidence>
<evidence type="ECO:0000256" key="11">
    <source>
        <dbReference type="RuleBase" id="RU368081"/>
    </source>
</evidence>
<evidence type="ECO:0000259" key="12">
    <source>
        <dbReference type="PROSITE" id="PS50926"/>
    </source>
</evidence>
<feature type="domain" description="MTTase N-terminal" evidence="13">
    <location>
        <begin position="5"/>
        <end position="115"/>
    </location>
</feature>
<evidence type="ECO:0000256" key="10">
    <source>
        <dbReference type="ARBA" id="ARBA00051661"/>
    </source>
</evidence>
<dbReference type="PROSITE" id="PS51449">
    <property type="entry name" value="MTTASE_N"/>
    <property type="match status" value="1"/>
</dbReference>
<dbReference type="InterPro" id="IPR058240">
    <property type="entry name" value="rSAM_sf"/>
</dbReference>
<feature type="domain" description="TRAM" evidence="12">
    <location>
        <begin position="361"/>
        <end position="421"/>
    </location>
</feature>
<comment type="similarity">
    <text evidence="2 11">Belongs to the methylthiotransferase family. CDKAL1 subfamily.</text>
</comment>
<dbReference type="PANTHER" id="PTHR11918:SF45">
    <property type="entry name" value="THREONYLCARBAMOYLADENOSINE TRNA METHYLTHIOTRANSFERASE"/>
    <property type="match status" value="1"/>
</dbReference>
<keyword evidence="3 11" id="KW-0004">4Fe-4S</keyword>
<evidence type="ECO:0000256" key="6">
    <source>
        <dbReference type="ARBA" id="ARBA00022694"/>
    </source>
</evidence>
<dbReference type="InterPro" id="IPR038135">
    <property type="entry name" value="Methylthiotransferase_N_sf"/>
</dbReference>
<comment type="cofactor">
    <cofactor evidence="11">
        <name>[4Fe-4S] cluster</name>
        <dbReference type="ChEBI" id="CHEBI:49883"/>
    </cofactor>
    <text evidence="11">Binds 1 or 2 [4Fe-4S] cluster. One cluster is coordinated with 3 cysteines and an exchangeable S-adenosyl-L-methionine.</text>
</comment>
<dbReference type="NCBIfam" id="TIGR01578">
    <property type="entry name" value="MiaB-like-B"/>
    <property type="match status" value="1"/>
</dbReference>
<dbReference type="InterPro" id="IPR002792">
    <property type="entry name" value="TRAM_dom"/>
</dbReference>
<keyword evidence="5 11" id="KW-0949">S-adenosyl-L-methionine</keyword>
<comment type="caution">
    <text evidence="15">The sequence shown here is derived from an EMBL/GenBank/DDBJ whole genome shotgun (WGS) entry which is preliminary data.</text>
</comment>
<dbReference type="InterPro" id="IPR006466">
    <property type="entry name" value="MiaB-like_arc_euk"/>
</dbReference>
<dbReference type="SFLD" id="SFLDS00029">
    <property type="entry name" value="Radical_SAM"/>
    <property type="match status" value="1"/>
</dbReference>
<evidence type="ECO:0000259" key="13">
    <source>
        <dbReference type="PROSITE" id="PS51449"/>
    </source>
</evidence>
<evidence type="ECO:0000256" key="1">
    <source>
        <dbReference type="ARBA" id="ARBA00002399"/>
    </source>
</evidence>
<accession>A0A2R6A9N4</accession>
<evidence type="ECO:0000259" key="14">
    <source>
        <dbReference type="PROSITE" id="PS51918"/>
    </source>
</evidence>
<dbReference type="PROSITE" id="PS51918">
    <property type="entry name" value="RADICAL_SAM"/>
    <property type="match status" value="1"/>
</dbReference>
<dbReference type="Proteomes" id="UP000240880">
    <property type="component" value="Unassembled WGS sequence"/>
</dbReference>
<evidence type="ECO:0000256" key="7">
    <source>
        <dbReference type="ARBA" id="ARBA00022723"/>
    </source>
</evidence>
<keyword evidence="9 11" id="KW-0411">Iron-sulfur</keyword>
<dbReference type="InterPro" id="IPR006638">
    <property type="entry name" value="Elp3/MiaA/NifB-like_rSAM"/>
</dbReference>
<keyword evidence="7 11" id="KW-0479">Metal-binding</keyword>
<dbReference type="InterPro" id="IPR023404">
    <property type="entry name" value="rSAM_horseshoe"/>
</dbReference>
<dbReference type="GO" id="GO:0051539">
    <property type="term" value="F:4 iron, 4 sulfur cluster binding"/>
    <property type="evidence" value="ECO:0007669"/>
    <property type="project" value="UniProtKB-UniRule"/>
</dbReference>
<dbReference type="Pfam" id="PF00919">
    <property type="entry name" value="UPF0004"/>
    <property type="match status" value="1"/>
</dbReference>
<keyword evidence="4 11" id="KW-0808">Transferase</keyword>
<comment type="catalytic activity">
    <reaction evidence="10 11">
        <text>N(6)-L-threonylcarbamoyladenosine(37) in tRNA + (sulfur carrier)-SH + AH2 + 2 S-adenosyl-L-methionine = 2-methylsulfanyl-N(6)-L-threonylcarbamoyladenosine(37) in tRNA + (sulfur carrier)-H + 5'-deoxyadenosine + L-methionine + A + S-adenosyl-L-homocysteine + 2 H(+)</text>
        <dbReference type="Rhea" id="RHEA:37075"/>
        <dbReference type="Rhea" id="RHEA-COMP:10163"/>
        <dbReference type="Rhea" id="RHEA-COMP:11092"/>
        <dbReference type="Rhea" id="RHEA-COMP:14737"/>
        <dbReference type="Rhea" id="RHEA-COMP:14739"/>
        <dbReference type="ChEBI" id="CHEBI:13193"/>
        <dbReference type="ChEBI" id="CHEBI:15378"/>
        <dbReference type="ChEBI" id="CHEBI:17319"/>
        <dbReference type="ChEBI" id="CHEBI:17499"/>
        <dbReference type="ChEBI" id="CHEBI:29917"/>
        <dbReference type="ChEBI" id="CHEBI:57844"/>
        <dbReference type="ChEBI" id="CHEBI:57856"/>
        <dbReference type="ChEBI" id="CHEBI:59789"/>
        <dbReference type="ChEBI" id="CHEBI:64428"/>
        <dbReference type="ChEBI" id="CHEBI:74418"/>
        <dbReference type="ChEBI" id="CHEBI:74420"/>
        <dbReference type="EC" id="2.8.4.5"/>
    </reaction>
</comment>
<dbReference type="PANTHER" id="PTHR11918">
    <property type="entry name" value="RADICAL SAM PROTEINS"/>
    <property type="match status" value="1"/>
</dbReference>
<dbReference type="AlphaFoldDB" id="A0A2R6A9N4"/>
<dbReference type="InterPro" id="IPR013848">
    <property type="entry name" value="Methylthiotransferase_N"/>
</dbReference>
<evidence type="ECO:0000256" key="4">
    <source>
        <dbReference type="ARBA" id="ARBA00022679"/>
    </source>
</evidence>
<dbReference type="InterPro" id="IPR005839">
    <property type="entry name" value="Methylthiotransferase"/>
</dbReference>
<evidence type="ECO:0000256" key="3">
    <source>
        <dbReference type="ARBA" id="ARBA00022485"/>
    </source>
</evidence>
<evidence type="ECO:0000256" key="5">
    <source>
        <dbReference type="ARBA" id="ARBA00022691"/>
    </source>
</evidence>
<protein>
    <recommendedName>
        <fullName evidence="11">tRNA-t(6)A37 methylthiotransferase</fullName>
        <ecNumber evidence="11">2.8.4.5</ecNumber>
    </recommendedName>
</protein>
<dbReference type="SMART" id="SM00729">
    <property type="entry name" value="Elp3"/>
    <property type="match status" value="1"/>
</dbReference>
<dbReference type="Pfam" id="PF04055">
    <property type="entry name" value="Radical_SAM"/>
    <property type="match status" value="1"/>
</dbReference>
<sequence>MFKDTRIAFKVYGCTLNQADALSVESFLKSNGFKVVEQIDDADTVVVFSCAVRNETEDSIISETKKILNQGKKVVITSCLANSRPGRLINDLPNAVILIGGDNAEIVDALRAKQGSVLYGKTTLKPAQPTSLIYPLKISQGCTSNCYFCLTKLARPKLWCRPSSEIVNAVRSAVLSGSVEIDLTSMDSADYFDPPATRLPQLIEKIVNEVEGNYKIRVGMMNPQGALKLFFDLKRALMFKKVFKFLHIPIQSGDINVVKDMNRNYDPLVVVQKIIELKQEIPNLMVATDIMVGYPTETQEAFEKSLKLIESGVFDKIHMFRFTPRPHTKAALLKQLDENLKKKRSEIASQVIKKVQLEKHSFYAGKELSVLITNRIPNVRLEGRLDNYLKVYLPDRPALLGKEVIVRIDDYTPEHLIGRFL</sequence>
<feature type="domain" description="Radical SAM core" evidence="14">
    <location>
        <begin position="128"/>
        <end position="358"/>
    </location>
</feature>
<keyword evidence="6 11" id="KW-0819">tRNA processing</keyword>
<evidence type="ECO:0000256" key="9">
    <source>
        <dbReference type="ARBA" id="ARBA00023014"/>
    </source>
</evidence>
<gene>
    <name evidence="15" type="ORF">B9Q01_05740</name>
</gene>
<organism evidence="15 16">
    <name type="scientific">Candidatus Marsarchaeota G1 archaeon OSP_D</name>
    <dbReference type="NCBI Taxonomy" id="1978155"/>
    <lineage>
        <taxon>Archaea</taxon>
        <taxon>Candidatus Marsarchaeota</taxon>
        <taxon>Candidatus Marsarchaeota group 1</taxon>
    </lineage>
</organism>
<comment type="function">
    <text evidence="1 11">Catalyzes the methylthiolation of N6-threonylcarbamoyladenosine (t(6)A), leading to the formation of 2-methylthio-N6-threonylcarbamoyladenosine (ms(2)t(6)A) at position 37 in tRNAs that read codons beginning with adenine.</text>
</comment>
<name>A0A2R6A9N4_9ARCH</name>
<dbReference type="SFLD" id="SFLDG01082">
    <property type="entry name" value="B12-binding_domain_containing"/>
    <property type="match status" value="1"/>
</dbReference>
<dbReference type="SUPFAM" id="SSF102114">
    <property type="entry name" value="Radical SAM enzymes"/>
    <property type="match status" value="1"/>
</dbReference>
<dbReference type="CDD" id="cd01335">
    <property type="entry name" value="Radical_SAM"/>
    <property type="match status" value="1"/>
</dbReference>
<dbReference type="GO" id="GO:0035598">
    <property type="term" value="F:tRNA (N(6)-L-threonylcarbamoyladenosine(37)-C(2))-methylthiotransferase activity"/>
    <property type="evidence" value="ECO:0007669"/>
    <property type="project" value="UniProtKB-UniRule"/>
</dbReference>
<dbReference type="EMBL" id="NEXC01000035">
    <property type="protein sequence ID" value="PSN83132.1"/>
    <property type="molecule type" value="Genomic_DNA"/>
</dbReference>
<dbReference type="NCBIfam" id="TIGR00089">
    <property type="entry name" value="MiaB/RimO family radical SAM methylthiotransferase"/>
    <property type="match status" value="1"/>
</dbReference>
<dbReference type="PROSITE" id="PS50926">
    <property type="entry name" value="TRAM"/>
    <property type="match status" value="1"/>
</dbReference>
<dbReference type="Gene3D" id="3.80.30.20">
    <property type="entry name" value="tm_1862 like domain"/>
    <property type="match status" value="1"/>
</dbReference>
<keyword evidence="8 11" id="KW-0408">Iron</keyword>